<protein>
    <submittedName>
        <fullName evidence="1">Uncharacterized protein</fullName>
    </submittedName>
</protein>
<evidence type="ECO:0000313" key="1">
    <source>
        <dbReference type="EMBL" id="TMS04173.1"/>
    </source>
</evidence>
<evidence type="ECO:0000313" key="2">
    <source>
        <dbReference type="Proteomes" id="UP000793456"/>
    </source>
</evidence>
<dbReference type="EMBL" id="CM011694">
    <property type="protein sequence ID" value="TMS04173.1"/>
    <property type="molecule type" value="Genomic_DNA"/>
</dbReference>
<name>A0ACD3QAK9_LARCR</name>
<organism evidence="1 2">
    <name type="scientific">Larimichthys crocea</name>
    <name type="common">Large yellow croaker</name>
    <name type="synonym">Pseudosciaena crocea</name>
    <dbReference type="NCBI Taxonomy" id="215358"/>
    <lineage>
        <taxon>Eukaryota</taxon>
        <taxon>Metazoa</taxon>
        <taxon>Chordata</taxon>
        <taxon>Craniata</taxon>
        <taxon>Vertebrata</taxon>
        <taxon>Euteleostomi</taxon>
        <taxon>Actinopterygii</taxon>
        <taxon>Neopterygii</taxon>
        <taxon>Teleostei</taxon>
        <taxon>Neoteleostei</taxon>
        <taxon>Acanthomorphata</taxon>
        <taxon>Eupercaria</taxon>
        <taxon>Sciaenidae</taxon>
        <taxon>Larimichthys</taxon>
    </lineage>
</organism>
<gene>
    <name evidence="1" type="ORF">E3U43_009330</name>
</gene>
<sequence length="273" mass="29545">MTSEAAVSTPPAISSTPAKRDYYWLRSFVAGGVAGCCAKTTIAPLDRVKILLQAQNPHYKHLGVFATLKAVPKKEGFLGLYKGNGANDGMTAVICTYPLDVIRARLAFQVTGEHRYTGIANAFHTIYLKEGGVSGFYRGLTPTLIGMAPYAGFSFFTFGTLKSLGLKHFPETVGHPSSDNPDVLILKPQVNLLCGGVAGAIAQTISYPLDVARRRMQLGAVLPDSEKCTSLSKTLTYVYNKYWHQEGIVPRPFYSTTSAVSPPRPWPLPPTSS</sequence>
<dbReference type="Proteomes" id="UP000793456">
    <property type="component" value="Chromosome XXI"/>
</dbReference>
<reference evidence="1" key="1">
    <citation type="submission" date="2018-11" db="EMBL/GenBank/DDBJ databases">
        <title>The sequence and de novo assembly of Larimichthys crocea genome using PacBio and Hi-C technologies.</title>
        <authorList>
            <person name="Xu P."/>
            <person name="Chen B."/>
            <person name="Zhou Z."/>
            <person name="Ke Q."/>
            <person name="Wu Y."/>
            <person name="Bai H."/>
            <person name="Pu F."/>
        </authorList>
    </citation>
    <scope>NUCLEOTIDE SEQUENCE</scope>
    <source>
        <tissue evidence="1">Muscle</tissue>
    </source>
</reference>
<keyword evidence="2" id="KW-1185">Reference proteome</keyword>
<accession>A0ACD3QAK9</accession>
<comment type="caution">
    <text evidence="1">The sequence shown here is derived from an EMBL/GenBank/DDBJ whole genome shotgun (WGS) entry which is preliminary data.</text>
</comment>
<proteinExistence type="predicted"/>